<sequence>MLPLLLVFSLLVQLASAAPTNAASESPAPAPDPTSSNYRSVWSILGTCALTLIICLWKSSFPNITHEKKRYKVVLYRVALGLVTLVTPEITTMRAFSEWMMAGDIQEKFRGMWNASDRGWTRTHGFFAVMGGFLLQDGTRPKLLETGHNLQRLWNETIVNPKITKEEIRDRSKSDGIGNTLLVLQLSWFVLQVIARGANDLAITLVEIDTLALAVLSLPLFFFWWSKPMEVERPHIFYIYKQRSTDRFVTNPIY</sequence>
<keyword evidence="1" id="KW-0812">Transmembrane</keyword>
<organism evidence="3 4">
    <name type="scientific">Paxillus involutus ATCC 200175</name>
    <dbReference type="NCBI Taxonomy" id="664439"/>
    <lineage>
        <taxon>Eukaryota</taxon>
        <taxon>Fungi</taxon>
        <taxon>Dikarya</taxon>
        <taxon>Basidiomycota</taxon>
        <taxon>Agaricomycotina</taxon>
        <taxon>Agaricomycetes</taxon>
        <taxon>Agaricomycetidae</taxon>
        <taxon>Boletales</taxon>
        <taxon>Paxilineae</taxon>
        <taxon>Paxillaceae</taxon>
        <taxon>Paxillus</taxon>
    </lineage>
</organism>
<keyword evidence="4" id="KW-1185">Reference proteome</keyword>
<evidence type="ECO:0000313" key="3">
    <source>
        <dbReference type="EMBL" id="KIJ14022.1"/>
    </source>
</evidence>
<evidence type="ECO:0000256" key="2">
    <source>
        <dbReference type="SAM" id="SignalP"/>
    </source>
</evidence>
<accession>A0A0C9U3C5</accession>
<dbReference type="OrthoDB" id="9451547at2759"/>
<protein>
    <submittedName>
        <fullName evidence="3">Uncharacterized protein</fullName>
    </submittedName>
</protein>
<evidence type="ECO:0000313" key="4">
    <source>
        <dbReference type="Proteomes" id="UP000053647"/>
    </source>
</evidence>
<reference evidence="3 4" key="1">
    <citation type="submission" date="2014-06" db="EMBL/GenBank/DDBJ databases">
        <authorList>
            <consortium name="DOE Joint Genome Institute"/>
            <person name="Kuo A."/>
            <person name="Kohler A."/>
            <person name="Nagy L.G."/>
            <person name="Floudas D."/>
            <person name="Copeland A."/>
            <person name="Barry K.W."/>
            <person name="Cichocki N."/>
            <person name="Veneault-Fourrey C."/>
            <person name="LaButti K."/>
            <person name="Lindquist E.A."/>
            <person name="Lipzen A."/>
            <person name="Lundell T."/>
            <person name="Morin E."/>
            <person name="Murat C."/>
            <person name="Sun H."/>
            <person name="Tunlid A."/>
            <person name="Henrissat B."/>
            <person name="Grigoriev I.V."/>
            <person name="Hibbett D.S."/>
            <person name="Martin F."/>
            <person name="Nordberg H.P."/>
            <person name="Cantor M.N."/>
            <person name="Hua S.X."/>
        </authorList>
    </citation>
    <scope>NUCLEOTIDE SEQUENCE [LARGE SCALE GENOMIC DNA]</scope>
    <source>
        <strain evidence="3 4">ATCC 200175</strain>
    </source>
</reference>
<evidence type="ECO:0000256" key="1">
    <source>
        <dbReference type="SAM" id="Phobius"/>
    </source>
</evidence>
<feature type="transmembrane region" description="Helical" evidence="1">
    <location>
        <begin position="41"/>
        <end position="61"/>
    </location>
</feature>
<feature type="signal peptide" evidence="2">
    <location>
        <begin position="1"/>
        <end position="17"/>
    </location>
</feature>
<name>A0A0C9U3C5_PAXIN</name>
<proteinExistence type="predicted"/>
<feature type="chain" id="PRO_5002204514" evidence="2">
    <location>
        <begin position="18"/>
        <end position="254"/>
    </location>
</feature>
<dbReference type="EMBL" id="KN819346">
    <property type="protein sequence ID" value="KIJ14022.1"/>
    <property type="molecule type" value="Genomic_DNA"/>
</dbReference>
<keyword evidence="1" id="KW-0472">Membrane</keyword>
<gene>
    <name evidence="3" type="ORF">PAXINDRAFT_79875</name>
</gene>
<keyword evidence="2" id="KW-0732">Signal</keyword>
<dbReference type="PANTHER" id="PTHR35043">
    <property type="entry name" value="TRANSCRIPTION FACTOR DOMAIN-CONTAINING PROTEIN"/>
    <property type="match status" value="1"/>
</dbReference>
<dbReference type="AlphaFoldDB" id="A0A0C9U3C5"/>
<dbReference type="HOGENOM" id="CLU_022883_3_1_1"/>
<dbReference type="Proteomes" id="UP000053647">
    <property type="component" value="Unassembled WGS sequence"/>
</dbReference>
<keyword evidence="1" id="KW-1133">Transmembrane helix</keyword>
<dbReference type="PANTHER" id="PTHR35043:SF7">
    <property type="entry name" value="TRANSCRIPTION FACTOR DOMAIN-CONTAINING PROTEIN"/>
    <property type="match status" value="1"/>
</dbReference>
<feature type="transmembrane region" description="Helical" evidence="1">
    <location>
        <begin position="73"/>
        <end position="91"/>
    </location>
</feature>
<reference evidence="4" key="2">
    <citation type="submission" date="2015-01" db="EMBL/GenBank/DDBJ databases">
        <title>Evolutionary Origins and Diversification of the Mycorrhizal Mutualists.</title>
        <authorList>
            <consortium name="DOE Joint Genome Institute"/>
            <consortium name="Mycorrhizal Genomics Consortium"/>
            <person name="Kohler A."/>
            <person name="Kuo A."/>
            <person name="Nagy L.G."/>
            <person name="Floudas D."/>
            <person name="Copeland A."/>
            <person name="Barry K.W."/>
            <person name="Cichocki N."/>
            <person name="Veneault-Fourrey C."/>
            <person name="LaButti K."/>
            <person name="Lindquist E.A."/>
            <person name="Lipzen A."/>
            <person name="Lundell T."/>
            <person name="Morin E."/>
            <person name="Murat C."/>
            <person name="Riley R."/>
            <person name="Ohm R."/>
            <person name="Sun H."/>
            <person name="Tunlid A."/>
            <person name="Henrissat B."/>
            <person name="Grigoriev I.V."/>
            <person name="Hibbett D.S."/>
            <person name="Martin F."/>
        </authorList>
    </citation>
    <scope>NUCLEOTIDE SEQUENCE [LARGE SCALE GENOMIC DNA]</scope>
    <source>
        <strain evidence="4">ATCC 200175</strain>
    </source>
</reference>